<keyword evidence="2" id="KW-0732">Signal</keyword>
<feature type="compositionally biased region" description="Basic and acidic residues" evidence="1">
    <location>
        <begin position="378"/>
        <end position="388"/>
    </location>
</feature>
<organism evidence="4 5">
    <name type="scientific">Drosophila lebanonensis</name>
    <name type="common">Fruit fly</name>
    <name type="synonym">Scaptodrosophila lebanonensis</name>
    <dbReference type="NCBI Taxonomy" id="7225"/>
    <lineage>
        <taxon>Eukaryota</taxon>
        <taxon>Metazoa</taxon>
        <taxon>Ecdysozoa</taxon>
        <taxon>Arthropoda</taxon>
        <taxon>Hexapoda</taxon>
        <taxon>Insecta</taxon>
        <taxon>Pterygota</taxon>
        <taxon>Neoptera</taxon>
        <taxon>Endopterygota</taxon>
        <taxon>Diptera</taxon>
        <taxon>Brachycera</taxon>
        <taxon>Muscomorpha</taxon>
        <taxon>Ephydroidea</taxon>
        <taxon>Drosophilidae</taxon>
        <taxon>Scaptodrosophila</taxon>
    </lineage>
</organism>
<evidence type="ECO:0000313" key="4">
    <source>
        <dbReference type="Proteomes" id="UP000504634"/>
    </source>
</evidence>
<gene>
    <name evidence="5" type="primary">LOC115631606</name>
</gene>
<feature type="compositionally biased region" description="Low complexity" evidence="1">
    <location>
        <begin position="174"/>
        <end position="190"/>
    </location>
</feature>
<feature type="signal peptide" evidence="2">
    <location>
        <begin position="1"/>
        <end position="31"/>
    </location>
</feature>
<dbReference type="Pfam" id="PF00688">
    <property type="entry name" value="TGFb_propeptide"/>
    <property type="match status" value="1"/>
</dbReference>
<feature type="region of interest" description="Disordered" evidence="1">
    <location>
        <begin position="366"/>
        <end position="455"/>
    </location>
</feature>
<evidence type="ECO:0000256" key="2">
    <source>
        <dbReference type="SAM" id="SignalP"/>
    </source>
</evidence>
<feature type="chain" id="PRO_5026991714" evidence="2">
    <location>
        <begin position="32"/>
        <end position="455"/>
    </location>
</feature>
<sequence>MSSASWTSYGRANLLLLLSLLLLWLVDGGDGARINRSALLDNVRSEYIDPNNRTIWTMFNLTEAQVSRIRAGSNVSGKEETTQAINNQLLNHIRSQRLNEIRNQIENAVSNKSDDKEEKPTSHEVAGYPVCNAETSAWQHSNNVTLEFSSSVFECRSPNLTLESATLRLFKLNPKGSSGSPPSEESASKPTTGCASPLLESQIRITVSVVLQLKKKRKQERKKRICNTMMLSSSKSGWVEIDIKCAIQYWEQQQSQPQHAQPPFVIGLLMIEVHDDEENPLKPGLYFQPPKCEQAGTAIPWGFYRSGTFMPDDKKIVMPRSPRLDIRFSGAGSFVDNNANPEIYRVLTENVKREINDQYIDIESTTLSSPTADNLLDNSEHESKEREHIHQHRKRHHHSPATESESVDTEESSNSSSGDQAEPHRTHHHTSRHHHHHHPHHSHPYKHRHAKQQQE</sequence>
<keyword evidence="4" id="KW-1185">Reference proteome</keyword>
<evidence type="ECO:0000256" key="1">
    <source>
        <dbReference type="SAM" id="MobiDB-lite"/>
    </source>
</evidence>
<dbReference type="GeneID" id="115631606"/>
<feature type="domain" description="TGF-beta propeptide" evidence="3">
    <location>
        <begin position="118"/>
        <end position="256"/>
    </location>
</feature>
<dbReference type="InterPro" id="IPR001111">
    <property type="entry name" value="TGF-b_propeptide"/>
</dbReference>
<dbReference type="AlphaFoldDB" id="A0A6J2UAS7"/>
<protein>
    <submittedName>
        <fullName evidence="5">Protein anachronism isoform X1</fullName>
    </submittedName>
</protein>
<accession>A0A6J2UAS7</accession>
<evidence type="ECO:0000313" key="5">
    <source>
        <dbReference type="RefSeq" id="XP_030384272.1"/>
    </source>
</evidence>
<reference evidence="5" key="1">
    <citation type="submission" date="2025-08" db="UniProtKB">
        <authorList>
            <consortium name="RefSeq"/>
        </authorList>
    </citation>
    <scope>IDENTIFICATION</scope>
    <source>
        <strain evidence="5">11010-0011.00</strain>
        <tissue evidence="5">Whole body</tissue>
    </source>
</reference>
<evidence type="ECO:0000259" key="3">
    <source>
        <dbReference type="Pfam" id="PF00688"/>
    </source>
</evidence>
<feature type="region of interest" description="Disordered" evidence="1">
    <location>
        <begin position="173"/>
        <end position="193"/>
    </location>
</feature>
<proteinExistence type="predicted"/>
<dbReference type="RefSeq" id="XP_030384272.1">
    <property type="nucleotide sequence ID" value="XM_030528412.1"/>
</dbReference>
<dbReference type="OrthoDB" id="6287506at2759"/>
<name>A0A6J2UAS7_DROLE</name>
<feature type="compositionally biased region" description="Basic residues" evidence="1">
    <location>
        <begin position="389"/>
        <end position="399"/>
    </location>
</feature>
<dbReference type="Proteomes" id="UP000504634">
    <property type="component" value="Unplaced"/>
</dbReference>
<feature type="compositionally biased region" description="Basic residues" evidence="1">
    <location>
        <begin position="425"/>
        <end position="455"/>
    </location>
</feature>